<name>A0A401TR68_CHIPU</name>
<protein>
    <submittedName>
        <fullName evidence="2">Uncharacterized protein</fullName>
    </submittedName>
</protein>
<organism evidence="2 3">
    <name type="scientific">Chiloscyllium punctatum</name>
    <name type="common">Brownbanded bambooshark</name>
    <name type="synonym">Hemiscyllium punctatum</name>
    <dbReference type="NCBI Taxonomy" id="137246"/>
    <lineage>
        <taxon>Eukaryota</taxon>
        <taxon>Metazoa</taxon>
        <taxon>Chordata</taxon>
        <taxon>Craniata</taxon>
        <taxon>Vertebrata</taxon>
        <taxon>Chondrichthyes</taxon>
        <taxon>Elasmobranchii</taxon>
        <taxon>Galeomorphii</taxon>
        <taxon>Galeoidea</taxon>
        <taxon>Orectolobiformes</taxon>
        <taxon>Hemiscylliidae</taxon>
        <taxon>Chiloscyllium</taxon>
    </lineage>
</organism>
<feature type="non-terminal residue" evidence="2">
    <location>
        <position position="1"/>
    </location>
</feature>
<feature type="compositionally biased region" description="Basic and acidic residues" evidence="1">
    <location>
        <begin position="48"/>
        <end position="65"/>
    </location>
</feature>
<feature type="non-terminal residue" evidence="2">
    <location>
        <position position="273"/>
    </location>
</feature>
<keyword evidence="3" id="KW-1185">Reference proteome</keyword>
<comment type="caution">
    <text evidence="2">The sequence shown here is derived from an EMBL/GenBank/DDBJ whole genome shotgun (WGS) entry which is preliminary data.</text>
</comment>
<evidence type="ECO:0000256" key="1">
    <source>
        <dbReference type="SAM" id="MobiDB-lite"/>
    </source>
</evidence>
<dbReference type="Proteomes" id="UP000287033">
    <property type="component" value="Unassembled WGS sequence"/>
</dbReference>
<accession>A0A401TR68</accession>
<reference evidence="2 3" key="1">
    <citation type="journal article" date="2018" name="Nat. Ecol. Evol.">
        <title>Shark genomes provide insights into elasmobranch evolution and the origin of vertebrates.</title>
        <authorList>
            <person name="Hara Y"/>
            <person name="Yamaguchi K"/>
            <person name="Onimaru K"/>
            <person name="Kadota M"/>
            <person name="Koyanagi M"/>
            <person name="Keeley SD"/>
            <person name="Tatsumi K"/>
            <person name="Tanaka K"/>
            <person name="Motone F"/>
            <person name="Kageyama Y"/>
            <person name="Nozu R"/>
            <person name="Adachi N"/>
            <person name="Nishimura O"/>
            <person name="Nakagawa R"/>
            <person name="Tanegashima C"/>
            <person name="Kiyatake I"/>
            <person name="Matsumoto R"/>
            <person name="Murakumo K"/>
            <person name="Nishida K"/>
            <person name="Terakita A"/>
            <person name="Kuratani S"/>
            <person name="Sato K"/>
            <person name="Hyodo S Kuraku.S."/>
        </authorList>
    </citation>
    <scope>NUCLEOTIDE SEQUENCE [LARGE SCALE GENOMIC DNA]</scope>
</reference>
<feature type="region of interest" description="Disordered" evidence="1">
    <location>
        <begin position="33"/>
        <end position="73"/>
    </location>
</feature>
<evidence type="ECO:0000313" key="3">
    <source>
        <dbReference type="Proteomes" id="UP000287033"/>
    </source>
</evidence>
<evidence type="ECO:0000313" key="2">
    <source>
        <dbReference type="EMBL" id="GCC45157.1"/>
    </source>
</evidence>
<dbReference type="AlphaFoldDB" id="A0A401TR68"/>
<sequence>GPRPPTCAPSRSCIRRCARASCSTAPRIRVSAKPGRWRARTRSSRRGRASDLRRRAEPSGQRFREAGAGPVSDPRHVAVRADQHCAGCRHRSERGQLPGAGIGGVEQLNPVGPPGDVEAAGLAKIEQRRPRLVQQCEDPSRAARRDQIEIGHAASEQWMTVAELVMQVEARHHRGKAAARLLHAQQFGDHLAQRLAARIGAVERDVRHGVAQYAGRHRMPLGLIAVEQAVRRCQLDHLGELPAQIHRVLHADIEALSAHRRMHMGGIAGQQHA</sequence>
<feature type="compositionally biased region" description="Basic residues" evidence="1">
    <location>
        <begin position="35"/>
        <end position="47"/>
    </location>
</feature>
<gene>
    <name evidence="2" type="ORF">chiPu_0029431</name>
</gene>
<proteinExistence type="predicted"/>
<dbReference type="EMBL" id="BEZZ01156563">
    <property type="protein sequence ID" value="GCC45157.1"/>
    <property type="molecule type" value="Genomic_DNA"/>
</dbReference>